<organism evidence="1 2">
    <name type="scientific">Nocardiopsis lambiniae</name>
    <dbReference type="NCBI Taxonomy" id="3075539"/>
    <lineage>
        <taxon>Bacteria</taxon>
        <taxon>Bacillati</taxon>
        <taxon>Actinomycetota</taxon>
        <taxon>Actinomycetes</taxon>
        <taxon>Streptosporangiales</taxon>
        <taxon>Nocardiopsidaceae</taxon>
        <taxon>Nocardiopsis</taxon>
    </lineage>
</organism>
<reference evidence="2" key="1">
    <citation type="submission" date="2023-07" db="EMBL/GenBank/DDBJ databases">
        <title>30 novel species of actinomycetes from the DSMZ collection.</title>
        <authorList>
            <person name="Nouioui I."/>
        </authorList>
    </citation>
    <scope>NUCLEOTIDE SEQUENCE [LARGE SCALE GENOMIC DNA]</scope>
    <source>
        <strain evidence="2">DSM 44743</strain>
    </source>
</reference>
<accession>A0ABU2MBP4</accession>
<name>A0ABU2MBP4_9ACTN</name>
<comment type="caution">
    <text evidence="1">The sequence shown here is derived from an EMBL/GenBank/DDBJ whole genome shotgun (WGS) entry which is preliminary data.</text>
</comment>
<dbReference type="CDD" id="cd07812">
    <property type="entry name" value="SRPBCC"/>
    <property type="match status" value="1"/>
</dbReference>
<protein>
    <submittedName>
        <fullName evidence="1">SRPBCC family protein</fullName>
    </submittedName>
</protein>
<dbReference type="Proteomes" id="UP001183390">
    <property type="component" value="Unassembled WGS sequence"/>
</dbReference>
<dbReference type="EMBL" id="JAVREP010000010">
    <property type="protein sequence ID" value="MDT0329982.1"/>
    <property type="molecule type" value="Genomic_DNA"/>
</dbReference>
<keyword evidence="2" id="KW-1185">Reference proteome</keyword>
<sequence>MRVHNVHRRRLTASPAEVGALLDGLASDTDGLWPTDHWPAMRLDRPLGVGAAGGHGPVRYTVVEYTPGERVRFRFSAPRGFDGFHELTVVPEPDGGAVLGHLLRMRARGPALLTWPLLFRPFHDALLEDGLDRAERTLTGTVRTPARWGWYVRLLRRAALRTSRTRHPLPGADPSRP</sequence>
<dbReference type="RefSeq" id="WP_311512578.1">
    <property type="nucleotide sequence ID" value="NZ_JAVREP010000010.1"/>
</dbReference>
<evidence type="ECO:0000313" key="2">
    <source>
        <dbReference type="Proteomes" id="UP001183390"/>
    </source>
</evidence>
<evidence type="ECO:0000313" key="1">
    <source>
        <dbReference type="EMBL" id="MDT0329982.1"/>
    </source>
</evidence>
<proteinExistence type="predicted"/>
<gene>
    <name evidence="1" type="ORF">RM479_16345</name>
</gene>
<dbReference type="SUPFAM" id="SSF55961">
    <property type="entry name" value="Bet v1-like"/>
    <property type="match status" value="1"/>
</dbReference>